<dbReference type="AlphaFoldDB" id="A0A2Z3GSW3"/>
<dbReference type="Pfam" id="PF14328">
    <property type="entry name" value="DUF4385"/>
    <property type="match status" value="1"/>
</dbReference>
<name>A0A2Z3GSW3_9BACT</name>
<dbReference type="InterPro" id="IPR025494">
    <property type="entry name" value="DUF4385"/>
</dbReference>
<dbReference type="RefSeq" id="WP_010036252.1">
    <property type="nucleotide sequence ID" value="NZ_CP025958.1"/>
</dbReference>
<sequence>MAKASPNRRAPRSDTKPKRPAAHRSPTFDYALDFRTVNFRDHPELYKVGRGEEGVLLVEPYKGEILPHCRFATPDVAQESSRAIYALFLGYKGRGDFVGMDMARKFLQMGYTRARRYANHKGGRKYGADGRVRPYKNDPVKAEAAAVFYTVWKQAEADPEYTRLKTEHKQKYG</sequence>
<evidence type="ECO:0000313" key="3">
    <source>
        <dbReference type="Proteomes" id="UP000245802"/>
    </source>
</evidence>
<dbReference type="Proteomes" id="UP000245802">
    <property type="component" value="Chromosome"/>
</dbReference>
<organism evidence="2 3">
    <name type="scientific">Gemmata obscuriglobus</name>
    <dbReference type="NCBI Taxonomy" id="114"/>
    <lineage>
        <taxon>Bacteria</taxon>
        <taxon>Pseudomonadati</taxon>
        <taxon>Planctomycetota</taxon>
        <taxon>Planctomycetia</taxon>
        <taxon>Gemmatales</taxon>
        <taxon>Gemmataceae</taxon>
        <taxon>Gemmata</taxon>
    </lineage>
</organism>
<evidence type="ECO:0000313" key="2">
    <source>
        <dbReference type="EMBL" id="AWM35611.1"/>
    </source>
</evidence>
<feature type="region of interest" description="Disordered" evidence="1">
    <location>
        <begin position="1"/>
        <end position="24"/>
    </location>
</feature>
<gene>
    <name evidence="2" type="ORF">C1280_00270</name>
</gene>
<accession>A0A2Z3GSW3</accession>
<keyword evidence="3" id="KW-1185">Reference proteome</keyword>
<evidence type="ECO:0000256" key="1">
    <source>
        <dbReference type="SAM" id="MobiDB-lite"/>
    </source>
</evidence>
<dbReference type="KEGG" id="gog:C1280_00270"/>
<reference evidence="2 3" key="1">
    <citation type="submission" date="2018-01" db="EMBL/GenBank/DDBJ databases">
        <title>G. obscuriglobus.</title>
        <authorList>
            <person name="Franke J."/>
            <person name="Blomberg W."/>
            <person name="Selmecki A."/>
        </authorList>
    </citation>
    <scope>NUCLEOTIDE SEQUENCE [LARGE SCALE GENOMIC DNA]</scope>
    <source>
        <strain evidence="2 3">DSM 5831</strain>
    </source>
</reference>
<dbReference type="EMBL" id="CP025958">
    <property type="protein sequence ID" value="AWM35611.1"/>
    <property type="molecule type" value="Genomic_DNA"/>
</dbReference>
<protein>
    <submittedName>
        <fullName evidence="2">DUF4385 domain-containing protein</fullName>
    </submittedName>
</protein>
<dbReference type="OrthoDB" id="65486at2"/>
<proteinExistence type="predicted"/>